<comment type="caution">
    <text evidence="2">The sequence shown here is derived from an EMBL/GenBank/DDBJ whole genome shotgun (WGS) entry which is preliminary data.</text>
</comment>
<protein>
    <recommendedName>
        <fullName evidence="4">Lipoprotein</fullName>
    </recommendedName>
</protein>
<sequence length="117" mass="12524">MKLLLAFATMALLAGCSTAQSATDTPVTMADIKDLIGKPEAQGIDSCKVLPVGKRACGGPESYVVYSSETITDESKLLNAVHRYNEKAEKDAQTGYSTCQFIPEPEPQLKAGVCWIP</sequence>
<reference evidence="2" key="1">
    <citation type="submission" date="2022-06" db="EMBL/GenBank/DDBJ databases">
        <title>Idiomarina rhizosphaerae M1R2S28.</title>
        <authorList>
            <person name="Sun J.-Q."/>
            <person name="Li L.-F."/>
        </authorList>
    </citation>
    <scope>NUCLEOTIDE SEQUENCE</scope>
    <source>
        <strain evidence="2">M1R2S28</strain>
    </source>
</reference>
<dbReference type="RefSeq" id="WP_253617676.1">
    <property type="nucleotide sequence ID" value="NZ_JAMZDE010000003.1"/>
</dbReference>
<dbReference type="PROSITE" id="PS51257">
    <property type="entry name" value="PROKAR_LIPOPROTEIN"/>
    <property type="match status" value="1"/>
</dbReference>
<dbReference type="EMBL" id="JAMZDE010000003">
    <property type="protein sequence ID" value="MCP1338529.1"/>
    <property type="molecule type" value="Genomic_DNA"/>
</dbReference>
<dbReference type="AlphaFoldDB" id="A0A9X2FW46"/>
<evidence type="ECO:0000256" key="1">
    <source>
        <dbReference type="SAM" id="SignalP"/>
    </source>
</evidence>
<organism evidence="2 3">
    <name type="scientific">Idiomarina rhizosphaerae</name>
    <dbReference type="NCBI Taxonomy" id="2961572"/>
    <lineage>
        <taxon>Bacteria</taxon>
        <taxon>Pseudomonadati</taxon>
        <taxon>Pseudomonadota</taxon>
        <taxon>Gammaproteobacteria</taxon>
        <taxon>Alteromonadales</taxon>
        <taxon>Idiomarinaceae</taxon>
        <taxon>Idiomarina</taxon>
    </lineage>
</organism>
<feature type="chain" id="PRO_5040968906" description="Lipoprotein" evidence="1">
    <location>
        <begin position="22"/>
        <end position="117"/>
    </location>
</feature>
<gene>
    <name evidence="2" type="ORF">NJR55_02895</name>
</gene>
<dbReference type="Proteomes" id="UP001139474">
    <property type="component" value="Unassembled WGS sequence"/>
</dbReference>
<evidence type="ECO:0000313" key="3">
    <source>
        <dbReference type="Proteomes" id="UP001139474"/>
    </source>
</evidence>
<accession>A0A9X2FW46</accession>
<proteinExistence type="predicted"/>
<feature type="signal peptide" evidence="1">
    <location>
        <begin position="1"/>
        <end position="21"/>
    </location>
</feature>
<evidence type="ECO:0000313" key="2">
    <source>
        <dbReference type="EMBL" id="MCP1338529.1"/>
    </source>
</evidence>
<evidence type="ECO:0008006" key="4">
    <source>
        <dbReference type="Google" id="ProtNLM"/>
    </source>
</evidence>
<name>A0A9X2FW46_9GAMM</name>
<keyword evidence="3" id="KW-1185">Reference proteome</keyword>
<keyword evidence="1" id="KW-0732">Signal</keyword>